<dbReference type="GO" id="GO:0016787">
    <property type="term" value="F:hydrolase activity"/>
    <property type="evidence" value="ECO:0007669"/>
    <property type="project" value="UniProtKB-KW"/>
</dbReference>
<feature type="domain" description="Endoribonuclease YicC-like N-terminal" evidence="6">
    <location>
        <begin position="2"/>
        <end position="154"/>
    </location>
</feature>
<keyword evidence="2" id="KW-0540">Nuclease</keyword>
<reference evidence="8 9" key="1">
    <citation type="submission" date="2019-03" db="EMBL/GenBank/DDBJ databases">
        <title>Genomic Encyclopedia of Type Strains, Phase IV (KMG-IV): sequencing the most valuable type-strain genomes for metagenomic binning, comparative biology and taxonomic classification.</title>
        <authorList>
            <person name="Goeker M."/>
        </authorList>
    </citation>
    <scope>NUCLEOTIDE SEQUENCE [LARGE SCALE GENOMIC DNA]</scope>
    <source>
        <strain evidence="8 9">DSM 11170</strain>
    </source>
</reference>
<evidence type="ECO:0000259" key="6">
    <source>
        <dbReference type="Pfam" id="PF03755"/>
    </source>
</evidence>
<evidence type="ECO:0000313" key="8">
    <source>
        <dbReference type="EMBL" id="TCP68149.1"/>
    </source>
</evidence>
<comment type="caution">
    <text evidence="8">The sequence shown here is derived from an EMBL/GenBank/DDBJ whole genome shotgun (WGS) entry which is preliminary data.</text>
</comment>
<comment type="similarity">
    <text evidence="5">Belongs to the YicC/YloC family.</text>
</comment>
<evidence type="ECO:0000256" key="2">
    <source>
        <dbReference type="ARBA" id="ARBA00022722"/>
    </source>
</evidence>
<dbReference type="Pfam" id="PF03755">
    <property type="entry name" value="YicC-like_N"/>
    <property type="match status" value="1"/>
</dbReference>
<evidence type="ECO:0000256" key="5">
    <source>
        <dbReference type="ARBA" id="ARBA00035648"/>
    </source>
</evidence>
<dbReference type="PANTHER" id="PTHR30636:SF3">
    <property type="entry name" value="UPF0701 PROTEIN YICC"/>
    <property type="match status" value="1"/>
</dbReference>
<dbReference type="InterPro" id="IPR013527">
    <property type="entry name" value="YicC-like_N"/>
</dbReference>
<dbReference type="GO" id="GO:0004521">
    <property type="term" value="F:RNA endonuclease activity"/>
    <property type="evidence" value="ECO:0007669"/>
    <property type="project" value="InterPro"/>
</dbReference>
<sequence>MIKSMTGFGRGEASGSGKRVTIEAKAVNHRYAEVIVRLPRIYGSLEEGIKKIFSQAVARGRVDIAVNIEAEATIPQVSVDKDLAHRYYHSLRDLAENLDIPCDLSVSSLVNLPGVIQVVEPQEDLEGLMAVAGQAAEQALALLLKMRQQEGASLLADLQGRLAIVRNLLHQVEERAPQIPSGYQQRILDRLQELLQAIPVDEQRVAMEVALLADRANVTEEIVRLHSHLEQFDQTLQSDEPVGRKLDFLLQEMNREVNTIGSKANDLELTRYVVAMKSEMEKIREQVQNIE</sequence>
<keyword evidence="3" id="KW-0255">Endonuclease</keyword>
<keyword evidence="4" id="KW-0378">Hydrolase</keyword>
<dbReference type="NCBIfam" id="TIGR00255">
    <property type="entry name" value="YicC/YloC family endoribonuclease"/>
    <property type="match status" value="1"/>
</dbReference>
<comment type="cofactor">
    <cofactor evidence="1">
        <name>a divalent metal cation</name>
        <dbReference type="ChEBI" id="CHEBI:60240"/>
    </cofactor>
</comment>
<dbReference type="Proteomes" id="UP000294813">
    <property type="component" value="Unassembled WGS sequence"/>
</dbReference>
<dbReference type="Pfam" id="PF08340">
    <property type="entry name" value="YicC-like_C"/>
    <property type="match status" value="1"/>
</dbReference>
<dbReference type="InterPro" id="IPR013551">
    <property type="entry name" value="YicC-like_C"/>
</dbReference>
<dbReference type="AlphaFoldDB" id="A0A4R2RYJ9"/>
<dbReference type="RefSeq" id="WP_131918179.1">
    <property type="nucleotide sequence ID" value="NZ_JAOQNU010000004.1"/>
</dbReference>
<organism evidence="8 9">
    <name type="scientific">Heliophilum fasciatum</name>
    <dbReference type="NCBI Taxonomy" id="35700"/>
    <lineage>
        <taxon>Bacteria</taxon>
        <taxon>Bacillati</taxon>
        <taxon>Bacillota</taxon>
        <taxon>Clostridia</taxon>
        <taxon>Eubacteriales</taxon>
        <taxon>Heliobacteriaceae</taxon>
        <taxon>Heliophilum</taxon>
    </lineage>
</organism>
<feature type="domain" description="Endoribonuclease YicC-like C-terminal" evidence="7">
    <location>
        <begin position="172"/>
        <end position="291"/>
    </location>
</feature>
<dbReference type="InterPro" id="IPR005229">
    <property type="entry name" value="YicC/YloC-like"/>
</dbReference>
<dbReference type="OrthoDB" id="9771229at2"/>
<gene>
    <name evidence="8" type="ORF">EDD73_10451</name>
</gene>
<evidence type="ECO:0000313" key="9">
    <source>
        <dbReference type="Proteomes" id="UP000294813"/>
    </source>
</evidence>
<keyword evidence="9" id="KW-1185">Reference proteome</keyword>
<dbReference type="EMBL" id="SLXT01000004">
    <property type="protein sequence ID" value="TCP68149.1"/>
    <property type="molecule type" value="Genomic_DNA"/>
</dbReference>
<dbReference type="PANTHER" id="PTHR30636">
    <property type="entry name" value="UPF0701 PROTEIN YICC"/>
    <property type="match status" value="1"/>
</dbReference>
<evidence type="ECO:0000256" key="4">
    <source>
        <dbReference type="ARBA" id="ARBA00022801"/>
    </source>
</evidence>
<evidence type="ECO:0000256" key="3">
    <source>
        <dbReference type="ARBA" id="ARBA00022759"/>
    </source>
</evidence>
<evidence type="ECO:0000256" key="1">
    <source>
        <dbReference type="ARBA" id="ARBA00001968"/>
    </source>
</evidence>
<accession>A0A4R2RYJ9</accession>
<name>A0A4R2RYJ9_9FIRM</name>
<proteinExistence type="inferred from homology"/>
<protein>
    <submittedName>
        <fullName evidence="8">Uncharacterized protein (TIGR00255 family)</fullName>
    </submittedName>
</protein>
<evidence type="ECO:0000259" key="7">
    <source>
        <dbReference type="Pfam" id="PF08340"/>
    </source>
</evidence>